<protein>
    <recommendedName>
        <fullName evidence="3">Reverse transcriptase</fullName>
    </recommendedName>
</protein>
<evidence type="ECO:0000313" key="2">
    <source>
        <dbReference type="Proteomes" id="UP001054945"/>
    </source>
</evidence>
<dbReference type="EMBL" id="BPLR01005370">
    <property type="protein sequence ID" value="GIY01813.1"/>
    <property type="molecule type" value="Genomic_DNA"/>
</dbReference>
<evidence type="ECO:0000313" key="1">
    <source>
        <dbReference type="EMBL" id="GIY01813.1"/>
    </source>
</evidence>
<gene>
    <name evidence="1" type="ORF">CEXT_543241</name>
</gene>
<dbReference type="AlphaFoldDB" id="A0AAV4PWL7"/>
<evidence type="ECO:0008006" key="3">
    <source>
        <dbReference type="Google" id="ProtNLM"/>
    </source>
</evidence>
<organism evidence="1 2">
    <name type="scientific">Caerostris extrusa</name>
    <name type="common">Bark spider</name>
    <name type="synonym">Caerostris bankana</name>
    <dbReference type="NCBI Taxonomy" id="172846"/>
    <lineage>
        <taxon>Eukaryota</taxon>
        <taxon>Metazoa</taxon>
        <taxon>Ecdysozoa</taxon>
        <taxon>Arthropoda</taxon>
        <taxon>Chelicerata</taxon>
        <taxon>Arachnida</taxon>
        <taxon>Araneae</taxon>
        <taxon>Araneomorphae</taxon>
        <taxon>Entelegynae</taxon>
        <taxon>Araneoidea</taxon>
        <taxon>Araneidae</taxon>
        <taxon>Caerostris</taxon>
    </lineage>
</organism>
<reference evidence="1 2" key="1">
    <citation type="submission" date="2021-06" db="EMBL/GenBank/DDBJ databases">
        <title>Caerostris extrusa draft genome.</title>
        <authorList>
            <person name="Kono N."/>
            <person name="Arakawa K."/>
        </authorList>
    </citation>
    <scope>NUCLEOTIDE SEQUENCE [LARGE SCALE GENOMIC DNA]</scope>
</reference>
<proteinExistence type="predicted"/>
<comment type="caution">
    <text evidence="1">The sequence shown here is derived from an EMBL/GenBank/DDBJ whole genome shotgun (WGS) entry which is preliminary data.</text>
</comment>
<dbReference type="Proteomes" id="UP001054945">
    <property type="component" value="Unassembled WGS sequence"/>
</dbReference>
<name>A0AAV4PWL7_CAEEX</name>
<accession>A0AAV4PWL7</accession>
<keyword evidence="2" id="KW-1185">Reference proteome</keyword>
<sequence>MVNARLTYALETKGLLSNYQWIRHGREQLPPYVSGSLFVDDLQISCASVNMAFIERQLQKAIGAITKWADNNDFIFFSKDLVCSFL</sequence>